<dbReference type="Proteomes" id="UP000092443">
    <property type="component" value="Unplaced"/>
</dbReference>
<name>A0A9C6DRZ1_9MUSC</name>
<feature type="region of interest" description="Disordered" evidence="4">
    <location>
        <begin position="414"/>
        <end position="435"/>
    </location>
</feature>
<dbReference type="GeneID" id="119635554"/>
<evidence type="ECO:0000256" key="1">
    <source>
        <dbReference type="ARBA" id="ARBA00022737"/>
    </source>
</evidence>
<feature type="domain" description="RRM" evidence="5">
    <location>
        <begin position="160"/>
        <end position="240"/>
    </location>
</feature>
<dbReference type="PANTHER" id="PTHR24012">
    <property type="entry name" value="RNA BINDING PROTEIN"/>
    <property type="match status" value="1"/>
</dbReference>
<protein>
    <submittedName>
        <fullName evidence="7">CUGBP Elav-like family member 1-B isoform X3</fullName>
    </submittedName>
</protein>
<feature type="compositionally biased region" description="Low complexity" evidence="4">
    <location>
        <begin position="414"/>
        <end position="433"/>
    </location>
</feature>
<dbReference type="SUPFAM" id="SSF54928">
    <property type="entry name" value="RNA-binding domain, RBD"/>
    <property type="match status" value="1"/>
</dbReference>
<evidence type="ECO:0000256" key="2">
    <source>
        <dbReference type="ARBA" id="ARBA00022884"/>
    </source>
</evidence>
<evidence type="ECO:0000256" key="4">
    <source>
        <dbReference type="SAM" id="MobiDB-lite"/>
    </source>
</evidence>
<feature type="region of interest" description="Disordered" evidence="4">
    <location>
        <begin position="111"/>
        <end position="135"/>
    </location>
</feature>
<dbReference type="GO" id="GO:0003723">
    <property type="term" value="F:RNA binding"/>
    <property type="evidence" value="ECO:0007669"/>
    <property type="project" value="UniProtKB-UniRule"/>
</dbReference>
<dbReference type="InterPro" id="IPR000504">
    <property type="entry name" value="RRM_dom"/>
</dbReference>
<dbReference type="FunFam" id="3.30.70.330:FF:000016">
    <property type="entry name" value="CUGBP Elav-like family member 1 isoform 2"/>
    <property type="match status" value="1"/>
</dbReference>
<keyword evidence="6" id="KW-1185">Reference proteome</keyword>
<reference evidence="7" key="1">
    <citation type="submission" date="2025-08" db="UniProtKB">
        <authorList>
            <consortium name="RefSeq"/>
        </authorList>
    </citation>
    <scope>IDENTIFICATION</scope>
    <source>
        <tissue evidence="7">Whole body pupa</tissue>
    </source>
</reference>
<dbReference type="AlphaFoldDB" id="A0A9C6DRZ1"/>
<keyword evidence="2 3" id="KW-0694">RNA-binding</keyword>
<feature type="compositionally biased region" description="Low complexity" evidence="4">
    <location>
        <begin position="111"/>
        <end position="133"/>
    </location>
</feature>
<dbReference type="Gene3D" id="3.30.70.330">
    <property type="match status" value="2"/>
</dbReference>
<dbReference type="Pfam" id="PF00076">
    <property type="entry name" value="RRM_1"/>
    <property type="match status" value="2"/>
</dbReference>
<evidence type="ECO:0000313" key="7">
    <source>
        <dbReference type="RefSeq" id="XP_037886339.1"/>
    </source>
</evidence>
<dbReference type="SMART" id="SM00360">
    <property type="entry name" value="RRM"/>
    <property type="match status" value="2"/>
</dbReference>
<proteinExistence type="predicted"/>
<dbReference type="RefSeq" id="XP_037886339.1">
    <property type="nucleotide sequence ID" value="XM_038030411.1"/>
</dbReference>
<keyword evidence="1" id="KW-0677">Repeat</keyword>
<dbReference type="InterPro" id="IPR012677">
    <property type="entry name" value="Nucleotide-bd_a/b_plait_sf"/>
</dbReference>
<organism evidence="6 7">
    <name type="scientific">Glossina fuscipes</name>
    <dbReference type="NCBI Taxonomy" id="7396"/>
    <lineage>
        <taxon>Eukaryota</taxon>
        <taxon>Metazoa</taxon>
        <taxon>Ecdysozoa</taxon>
        <taxon>Arthropoda</taxon>
        <taxon>Hexapoda</taxon>
        <taxon>Insecta</taxon>
        <taxon>Pterygota</taxon>
        <taxon>Neoptera</taxon>
        <taxon>Endopterygota</taxon>
        <taxon>Diptera</taxon>
        <taxon>Brachycera</taxon>
        <taxon>Muscomorpha</taxon>
        <taxon>Hippoboscoidea</taxon>
        <taxon>Glossinidae</taxon>
        <taxon>Glossina</taxon>
    </lineage>
</organism>
<feature type="domain" description="RRM" evidence="5">
    <location>
        <begin position="581"/>
        <end position="659"/>
    </location>
</feature>
<feature type="compositionally biased region" description="Low complexity" evidence="4">
    <location>
        <begin position="483"/>
        <end position="499"/>
    </location>
</feature>
<evidence type="ECO:0000259" key="5">
    <source>
        <dbReference type="PROSITE" id="PS50102"/>
    </source>
</evidence>
<evidence type="ECO:0000313" key="6">
    <source>
        <dbReference type="Proteomes" id="UP000092443"/>
    </source>
</evidence>
<feature type="region of interest" description="Disordered" evidence="4">
    <location>
        <begin position="17"/>
        <end position="41"/>
    </location>
</feature>
<sequence>MKNRNFADYSMASSFKTNNNNNTSNSINTANNHSSNNTISNYNGNGNANEYNNNCSNNSVSSCNAINAAATLSSNIMASAALTTTAMAAVTTTITTAIAAAKATATATATAHVTTKTNKSSTPTTPPISLTTNGHQPYPSITPTYWQPAPNPAPYLVPERKLFVGMLNKKYNEADVRQLFTGHGTIEECTVLRDQNGQSKGCAFVTFDTKQHAIAAIKTLHHSQTMEGCSAPLVVKFADTQKEKDQKKLQQLHGLCGISALSTPTATSVLGNLNPAVPGTAISPATPLVPAQISAAATRTNPTMAALAAVAASPPTVPTATATGTATLLPTAGGTLTAVTPNMLAPPPGNSAANPSHASSYITTTDSLMAPSSAAAQLQLFQQLQAFGLQPAHYLQGLNFPPDHSTAAATLSVTSAGNNNSHGHNSTSANSGGLLATPMSMQNLVTLATFNHGAPTQSHADHHQHHHHHHQQHITHSLHSHHPSTQQLSAAQAHHAHMAQFSATQHMAAALAAPTPLTAHLTAAAAPAMWPGADALTSPYGTTALNSLTNGAYTTAPLTAQALQAAAAGVAGKQIEGPEGSNLFIYHLPQEFTDTDLASTFLPFGNILSAKVFIDKQTNLSKCFGFVSYDNPHSASAAIQAMHGFQIGTKRLKVQLKRSKDAAKPY</sequence>
<feature type="region of interest" description="Disordered" evidence="4">
    <location>
        <begin position="453"/>
        <end position="499"/>
    </location>
</feature>
<accession>A0A9C6DRZ1</accession>
<dbReference type="InterPro" id="IPR035979">
    <property type="entry name" value="RBD_domain_sf"/>
</dbReference>
<dbReference type="PROSITE" id="PS50102">
    <property type="entry name" value="RRM"/>
    <property type="match status" value="2"/>
</dbReference>
<dbReference type="FunFam" id="3.30.70.330:FF:000322">
    <property type="entry name" value="CUGBP Elav-like family member 2"/>
    <property type="match status" value="1"/>
</dbReference>
<gene>
    <name evidence="7" type="primary">LOC119635554</name>
</gene>
<feature type="compositionally biased region" description="Basic residues" evidence="4">
    <location>
        <begin position="462"/>
        <end position="482"/>
    </location>
</feature>
<evidence type="ECO:0000256" key="3">
    <source>
        <dbReference type="PROSITE-ProRule" id="PRU00176"/>
    </source>
</evidence>